<dbReference type="GO" id="GO:0006508">
    <property type="term" value="P:proteolysis"/>
    <property type="evidence" value="ECO:0007669"/>
    <property type="project" value="UniProtKB-KW"/>
</dbReference>
<dbReference type="OrthoDB" id="660550at2759"/>
<keyword evidence="1" id="KW-0645">Protease</keyword>
<proteinExistence type="predicted"/>
<sequence>MIADSGTIFTILVESAFRVIVDSVAGVLGQPVVNASSLDSPCFPAPPGEWPLPDMPDMVLHFADGADMRLPRDNYMSFNQEEAAFCLTIVGTTYSVSVLGNFQQQNIQMLYDITVGQLSFVPTDCSKL</sequence>
<dbReference type="Proteomes" id="UP000275267">
    <property type="component" value="Unassembled WGS sequence"/>
</dbReference>
<organism evidence="4 5">
    <name type="scientific">Panicum miliaceum</name>
    <name type="common">Proso millet</name>
    <name type="synonym">Broomcorn millet</name>
    <dbReference type="NCBI Taxonomy" id="4540"/>
    <lineage>
        <taxon>Eukaryota</taxon>
        <taxon>Viridiplantae</taxon>
        <taxon>Streptophyta</taxon>
        <taxon>Embryophyta</taxon>
        <taxon>Tracheophyta</taxon>
        <taxon>Spermatophyta</taxon>
        <taxon>Magnoliopsida</taxon>
        <taxon>Liliopsida</taxon>
        <taxon>Poales</taxon>
        <taxon>Poaceae</taxon>
        <taxon>PACMAD clade</taxon>
        <taxon>Panicoideae</taxon>
        <taxon>Panicodae</taxon>
        <taxon>Paniceae</taxon>
        <taxon>Panicinae</taxon>
        <taxon>Panicum</taxon>
        <taxon>Panicum sect. Panicum</taxon>
    </lineage>
</organism>
<dbReference type="SUPFAM" id="SSF50630">
    <property type="entry name" value="Acid proteases"/>
    <property type="match status" value="1"/>
</dbReference>
<dbReference type="Gene3D" id="2.40.70.10">
    <property type="entry name" value="Acid Proteases"/>
    <property type="match status" value="1"/>
</dbReference>
<comment type="caution">
    <text evidence="4">The sequence shown here is derived from an EMBL/GenBank/DDBJ whole genome shotgun (WGS) entry which is preliminary data.</text>
</comment>
<dbReference type="PANTHER" id="PTHR47967">
    <property type="entry name" value="OS07G0603500 PROTEIN-RELATED"/>
    <property type="match status" value="1"/>
</dbReference>
<reference evidence="5" key="1">
    <citation type="journal article" date="2019" name="Nat. Commun.">
        <title>The genome of broomcorn millet.</title>
        <authorList>
            <person name="Zou C."/>
            <person name="Miki D."/>
            <person name="Li D."/>
            <person name="Tang Q."/>
            <person name="Xiao L."/>
            <person name="Rajput S."/>
            <person name="Deng P."/>
            <person name="Jia W."/>
            <person name="Huang R."/>
            <person name="Zhang M."/>
            <person name="Sun Y."/>
            <person name="Hu J."/>
            <person name="Fu X."/>
            <person name="Schnable P.S."/>
            <person name="Li F."/>
            <person name="Zhang H."/>
            <person name="Feng B."/>
            <person name="Zhu X."/>
            <person name="Liu R."/>
            <person name="Schnable J.C."/>
            <person name="Zhu J.-K."/>
            <person name="Zhang H."/>
        </authorList>
    </citation>
    <scope>NUCLEOTIDE SEQUENCE [LARGE SCALE GENOMIC DNA]</scope>
</reference>
<dbReference type="Pfam" id="PF14541">
    <property type="entry name" value="TAXi_C"/>
    <property type="match status" value="1"/>
</dbReference>
<feature type="domain" description="Peptidase A1" evidence="3">
    <location>
        <begin position="1"/>
        <end position="121"/>
    </location>
</feature>
<dbReference type="STRING" id="4540.A0A3L6Q112"/>
<dbReference type="PROSITE" id="PS51767">
    <property type="entry name" value="PEPTIDASE_A1"/>
    <property type="match status" value="1"/>
</dbReference>
<evidence type="ECO:0000313" key="4">
    <source>
        <dbReference type="EMBL" id="RLM69274.1"/>
    </source>
</evidence>
<evidence type="ECO:0000259" key="3">
    <source>
        <dbReference type="PROSITE" id="PS51767"/>
    </source>
</evidence>
<evidence type="ECO:0000256" key="2">
    <source>
        <dbReference type="ARBA" id="ARBA00022801"/>
    </source>
</evidence>
<gene>
    <name evidence="4" type="ORF">C2845_PM17G11550</name>
</gene>
<protein>
    <recommendedName>
        <fullName evidence="3">Peptidase A1 domain-containing protein</fullName>
    </recommendedName>
</protein>
<dbReference type="AlphaFoldDB" id="A0A3L6Q112"/>
<dbReference type="InterPro" id="IPR051708">
    <property type="entry name" value="Plant_Aspart_Prot_A1"/>
</dbReference>
<accession>A0A3L6Q112</accession>
<dbReference type="GO" id="GO:0005576">
    <property type="term" value="C:extracellular region"/>
    <property type="evidence" value="ECO:0007669"/>
    <property type="project" value="TreeGrafter"/>
</dbReference>
<dbReference type="InterPro" id="IPR032799">
    <property type="entry name" value="TAXi_C"/>
</dbReference>
<dbReference type="InterPro" id="IPR033121">
    <property type="entry name" value="PEPTIDASE_A1"/>
</dbReference>
<keyword evidence="5" id="KW-1185">Reference proteome</keyword>
<dbReference type="EMBL" id="PQIB02000014">
    <property type="protein sequence ID" value="RLM69274.1"/>
    <property type="molecule type" value="Genomic_DNA"/>
</dbReference>
<dbReference type="GO" id="GO:0008233">
    <property type="term" value="F:peptidase activity"/>
    <property type="evidence" value="ECO:0007669"/>
    <property type="project" value="UniProtKB-KW"/>
</dbReference>
<dbReference type="InterPro" id="IPR021109">
    <property type="entry name" value="Peptidase_aspartic_dom_sf"/>
</dbReference>
<keyword evidence="2" id="KW-0378">Hydrolase</keyword>
<evidence type="ECO:0000256" key="1">
    <source>
        <dbReference type="ARBA" id="ARBA00022670"/>
    </source>
</evidence>
<dbReference type="PANTHER" id="PTHR47967:SF29">
    <property type="entry name" value="PEPTIDASE A1 DOMAIN-CONTAINING PROTEIN"/>
    <property type="match status" value="1"/>
</dbReference>
<name>A0A3L6Q112_PANMI</name>
<evidence type="ECO:0000313" key="5">
    <source>
        <dbReference type="Proteomes" id="UP000275267"/>
    </source>
</evidence>